<dbReference type="SUPFAM" id="SSF57903">
    <property type="entry name" value="FYVE/PHD zinc finger"/>
    <property type="match status" value="1"/>
</dbReference>
<dbReference type="AlphaFoldDB" id="A0ABD2K808"/>
<keyword evidence="9" id="KW-1185">Reference proteome</keyword>
<dbReference type="SUPFAM" id="SSF140125">
    <property type="entry name" value="Rabenosyn-5 Rab-binding domain-like"/>
    <property type="match status" value="1"/>
</dbReference>
<proteinExistence type="predicted"/>
<dbReference type="InterPro" id="IPR036531">
    <property type="entry name" value="Rbsn_Rab-bd_sf"/>
</dbReference>
<keyword evidence="5" id="KW-0175">Coiled coil</keyword>
<dbReference type="InterPro" id="IPR017455">
    <property type="entry name" value="Znf_FYVE-rel"/>
</dbReference>
<evidence type="ECO:0000256" key="4">
    <source>
        <dbReference type="PROSITE-ProRule" id="PRU00091"/>
    </source>
</evidence>
<feature type="region of interest" description="Disordered" evidence="6">
    <location>
        <begin position="444"/>
        <end position="496"/>
    </location>
</feature>
<feature type="compositionally biased region" description="Polar residues" evidence="6">
    <location>
        <begin position="307"/>
        <end position="317"/>
    </location>
</feature>
<evidence type="ECO:0000256" key="2">
    <source>
        <dbReference type="ARBA" id="ARBA00022771"/>
    </source>
</evidence>
<dbReference type="InterPro" id="IPR011011">
    <property type="entry name" value="Znf_FYVE_PHD"/>
</dbReference>
<dbReference type="PANTHER" id="PTHR13510">
    <property type="entry name" value="FYVE-FINGER-CONTAINING RAB5 EFFECTOR PROTEIN RABENOSYN-5-RELATED"/>
    <property type="match status" value="1"/>
</dbReference>
<dbReference type="Proteomes" id="UP001620645">
    <property type="component" value="Unassembled WGS sequence"/>
</dbReference>
<dbReference type="SMART" id="SM00064">
    <property type="entry name" value="FYVE"/>
    <property type="match status" value="1"/>
</dbReference>
<feature type="region of interest" description="Disordered" evidence="6">
    <location>
        <begin position="384"/>
        <end position="403"/>
    </location>
</feature>
<protein>
    <recommendedName>
        <fullName evidence="7">FYVE-type domain-containing protein</fullName>
    </recommendedName>
</protein>
<evidence type="ECO:0000256" key="6">
    <source>
        <dbReference type="SAM" id="MobiDB-lite"/>
    </source>
</evidence>
<dbReference type="Pfam" id="PF01363">
    <property type="entry name" value="FYVE"/>
    <property type="match status" value="1"/>
</dbReference>
<evidence type="ECO:0000313" key="9">
    <source>
        <dbReference type="Proteomes" id="UP001620645"/>
    </source>
</evidence>
<dbReference type="EMBL" id="JBICCN010000042">
    <property type="protein sequence ID" value="KAL3099026.1"/>
    <property type="molecule type" value="Genomic_DNA"/>
</dbReference>
<evidence type="ECO:0000259" key="7">
    <source>
        <dbReference type="PROSITE" id="PS50178"/>
    </source>
</evidence>
<dbReference type="Gene3D" id="3.30.40.10">
    <property type="entry name" value="Zinc/RING finger domain, C3HC4 (zinc finger)"/>
    <property type="match status" value="1"/>
</dbReference>
<dbReference type="InterPro" id="IPR052727">
    <property type="entry name" value="Rab4/Rab5_effector"/>
</dbReference>
<accession>A0ABD2K808</accession>
<dbReference type="InterPro" id="IPR000306">
    <property type="entry name" value="Znf_FYVE"/>
</dbReference>
<keyword evidence="2 4" id="KW-0863">Zinc-finger</keyword>
<evidence type="ECO:0000256" key="3">
    <source>
        <dbReference type="ARBA" id="ARBA00022833"/>
    </source>
</evidence>
<dbReference type="GO" id="GO:0008270">
    <property type="term" value="F:zinc ion binding"/>
    <property type="evidence" value="ECO:0007669"/>
    <property type="project" value="UniProtKB-KW"/>
</dbReference>
<dbReference type="Pfam" id="PF11464">
    <property type="entry name" value="Rbsn"/>
    <property type="match status" value="1"/>
</dbReference>
<reference evidence="8 9" key="1">
    <citation type="submission" date="2024-10" db="EMBL/GenBank/DDBJ databases">
        <authorList>
            <person name="Kim D."/>
        </authorList>
    </citation>
    <scope>NUCLEOTIDE SEQUENCE [LARGE SCALE GENOMIC DNA]</scope>
    <source>
        <strain evidence="8">Taebaek</strain>
    </source>
</reference>
<dbReference type="PANTHER" id="PTHR13510:SF44">
    <property type="entry name" value="RABENOSYN-5"/>
    <property type="match status" value="1"/>
</dbReference>
<dbReference type="Gene3D" id="4.10.860.20">
    <property type="entry name" value="Rabenosyn, Rab binding domain"/>
    <property type="match status" value="1"/>
</dbReference>
<sequence>MSSSSIVHTDHWDYFVKERNDAVAKISDPTNNLIIRLDKLINDFQQQNTEWSSRKEFEKHVVPWSESKSDNCELCKIRFTITRRRHHCRLCGVQLCASCSQFLTIKSAQRLTGLDSSLVSSFLLAITNGDPNHFGNNVPVFGNLSLSLDKPMGQAFAVDRTLHNLGNSFALMKNKLGSVVGRSISSGGGIGDCSEKSAAISAADSAPSSAYSLRICAKCKKLLDRRERAMELRWENANDSLVDAYQKLCNLLSQISHLASSYKNMADSLNDGETLYSLSSAASVRLKLKELQEEIIRLSNSIEVWSSSPSQQNNNKCSPAETVREPPSRRQMQLQKNIKMLALHTLHDVVSVGPDLPSVEQYEQKKLDNQQRAMRLHSGAVIAPTNSQQQQQQQHGTPTADHDDLVRNAQNSFIKTASILTRKMARDRPSSSSFSEFLFGDETTASTGEHGAHLTDNNGVSKRRNGNSIGQQNERPMRQSSSFTGRSSGEESWMPFGNPIADKKQNPFLEGLEELHPIQEQYLISKNFLEQATLAGRLDEVKILERNLRELENELDLLKLRKPNEL</sequence>
<feature type="region of interest" description="Disordered" evidence="6">
    <location>
        <begin position="307"/>
        <end position="329"/>
    </location>
</feature>
<gene>
    <name evidence="8" type="ORF">niasHS_001014</name>
</gene>
<feature type="compositionally biased region" description="Polar residues" evidence="6">
    <location>
        <begin position="455"/>
        <end position="487"/>
    </location>
</feature>
<keyword evidence="1" id="KW-0479">Metal-binding</keyword>
<keyword evidence="3" id="KW-0862">Zinc</keyword>
<organism evidence="8 9">
    <name type="scientific">Heterodera schachtii</name>
    <name type="common">Sugarbeet cyst nematode worm</name>
    <name type="synonym">Tylenchus schachtii</name>
    <dbReference type="NCBI Taxonomy" id="97005"/>
    <lineage>
        <taxon>Eukaryota</taxon>
        <taxon>Metazoa</taxon>
        <taxon>Ecdysozoa</taxon>
        <taxon>Nematoda</taxon>
        <taxon>Chromadorea</taxon>
        <taxon>Rhabditida</taxon>
        <taxon>Tylenchina</taxon>
        <taxon>Tylenchomorpha</taxon>
        <taxon>Tylenchoidea</taxon>
        <taxon>Heteroderidae</taxon>
        <taxon>Heteroderinae</taxon>
        <taxon>Heterodera</taxon>
    </lineage>
</organism>
<dbReference type="InterPro" id="IPR013083">
    <property type="entry name" value="Znf_RING/FYVE/PHD"/>
</dbReference>
<dbReference type="PROSITE" id="PS50178">
    <property type="entry name" value="ZF_FYVE"/>
    <property type="match status" value="1"/>
</dbReference>
<feature type="coiled-coil region" evidence="5">
    <location>
        <begin position="534"/>
        <end position="561"/>
    </location>
</feature>
<dbReference type="InterPro" id="IPR021565">
    <property type="entry name" value="Rbsn_Rab-bd"/>
</dbReference>
<name>A0ABD2K808_HETSC</name>
<feature type="domain" description="FYVE-type" evidence="7">
    <location>
        <begin position="66"/>
        <end position="100"/>
    </location>
</feature>
<evidence type="ECO:0000256" key="5">
    <source>
        <dbReference type="SAM" id="Coils"/>
    </source>
</evidence>
<evidence type="ECO:0000256" key="1">
    <source>
        <dbReference type="ARBA" id="ARBA00022723"/>
    </source>
</evidence>
<evidence type="ECO:0000313" key="8">
    <source>
        <dbReference type="EMBL" id="KAL3099026.1"/>
    </source>
</evidence>
<comment type="caution">
    <text evidence="8">The sequence shown here is derived from an EMBL/GenBank/DDBJ whole genome shotgun (WGS) entry which is preliminary data.</text>
</comment>